<gene>
    <name evidence="2" type="ORF">EVAR_81360_1</name>
</gene>
<protein>
    <submittedName>
        <fullName evidence="2">Uncharacterized protein</fullName>
    </submittedName>
</protein>
<comment type="caution">
    <text evidence="2">The sequence shown here is derived from an EMBL/GenBank/DDBJ whole genome shotgun (WGS) entry which is preliminary data.</text>
</comment>
<evidence type="ECO:0000256" key="1">
    <source>
        <dbReference type="SAM" id="MobiDB-lite"/>
    </source>
</evidence>
<dbReference type="Proteomes" id="UP000299102">
    <property type="component" value="Unassembled WGS sequence"/>
</dbReference>
<keyword evidence="3" id="KW-1185">Reference proteome</keyword>
<dbReference type="EMBL" id="BGZK01000781">
    <property type="protein sequence ID" value="GBP60214.1"/>
    <property type="molecule type" value="Genomic_DNA"/>
</dbReference>
<name>A0A4C1XCP0_EUMVA</name>
<dbReference type="AlphaFoldDB" id="A0A4C1XCP0"/>
<proteinExistence type="predicted"/>
<feature type="region of interest" description="Disordered" evidence="1">
    <location>
        <begin position="68"/>
        <end position="90"/>
    </location>
</feature>
<reference evidence="2 3" key="1">
    <citation type="journal article" date="2019" name="Commun. Biol.">
        <title>The bagworm genome reveals a unique fibroin gene that provides high tensile strength.</title>
        <authorList>
            <person name="Kono N."/>
            <person name="Nakamura H."/>
            <person name="Ohtoshi R."/>
            <person name="Tomita M."/>
            <person name="Numata K."/>
            <person name="Arakawa K."/>
        </authorList>
    </citation>
    <scope>NUCLEOTIDE SEQUENCE [LARGE SCALE GENOMIC DNA]</scope>
</reference>
<sequence>MCLFREVTRTPPSARKYELGPRRWKAKRELFAGRTYVLEFMAAAERREKCNALYGNGHFMLMPARAQWPPPPHRPRRSPYPAAPRRRNLTGDFTRTSLRQTDGFPLLKFKFRLYFGAGCEVKDGACANRPRAVGDPHRDRVLTIEVIVLT</sequence>
<organism evidence="2 3">
    <name type="scientific">Eumeta variegata</name>
    <name type="common">Bagworm moth</name>
    <name type="synonym">Eumeta japonica</name>
    <dbReference type="NCBI Taxonomy" id="151549"/>
    <lineage>
        <taxon>Eukaryota</taxon>
        <taxon>Metazoa</taxon>
        <taxon>Ecdysozoa</taxon>
        <taxon>Arthropoda</taxon>
        <taxon>Hexapoda</taxon>
        <taxon>Insecta</taxon>
        <taxon>Pterygota</taxon>
        <taxon>Neoptera</taxon>
        <taxon>Endopterygota</taxon>
        <taxon>Lepidoptera</taxon>
        <taxon>Glossata</taxon>
        <taxon>Ditrysia</taxon>
        <taxon>Tineoidea</taxon>
        <taxon>Psychidae</taxon>
        <taxon>Oiketicinae</taxon>
        <taxon>Eumeta</taxon>
    </lineage>
</organism>
<accession>A0A4C1XCP0</accession>
<evidence type="ECO:0000313" key="2">
    <source>
        <dbReference type="EMBL" id="GBP60214.1"/>
    </source>
</evidence>
<evidence type="ECO:0000313" key="3">
    <source>
        <dbReference type="Proteomes" id="UP000299102"/>
    </source>
</evidence>